<dbReference type="Proteomes" id="UP001305498">
    <property type="component" value="Chromosome"/>
</dbReference>
<dbReference type="InterPro" id="IPR029058">
    <property type="entry name" value="AB_hydrolase_fold"/>
</dbReference>
<dbReference type="EMBL" id="CP118157">
    <property type="protein sequence ID" value="WOF24528.1"/>
    <property type="molecule type" value="Genomic_DNA"/>
</dbReference>
<evidence type="ECO:0000313" key="2">
    <source>
        <dbReference type="EMBL" id="WOF24528.1"/>
    </source>
</evidence>
<accession>A0AA97FKM6</accession>
<dbReference type="PANTHER" id="PTHR43358">
    <property type="entry name" value="ALPHA/BETA-HYDROLASE"/>
    <property type="match status" value="1"/>
</dbReference>
<dbReference type="PANTHER" id="PTHR43358:SF4">
    <property type="entry name" value="ALPHA_BETA HYDROLASE FOLD-1 DOMAIN-CONTAINING PROTEIN"/>
    <property type="match status" value="1"/>
</dbReference>
<dbReference type="InterPro" id="IPR052920">
    <property type="entry name" value="DNA-binding_regulatory"/>
</dbReference>
<reference evidence="2 3" key="1">
    <citation type="submission" date="2023-02" db="EMBL/GenBank/DDBJ databases">
        <title>Microbacterium betulae sp. nov., isolated from birch wood.</title>
        <authorList>
            <person name="Pasciak M."/>
            <person name="Pawlik K.J."/>
            <person name="Martynowski D."/>
            <person name="Laczmanski L."/>
            <person name="Ciekot J."/>
            <person name="Szponar B."/>
            <person name="Wojcik-Fatla A."/>
            <person name="Mackiewicz B."/>
            <person name="Farian E."/>
            <person name="Cholewa G."/>
            <person name="Cholewa A."/>
            <person name="Dutkiewicz J."/>
        </authorList>
    </citation>
    <scope>NUCLEOTIDE SEQUENCE [LARGE SCALE GENOMIC DNA]</scope>
    <source>
        <strain evidence="2 3">AB</strain>
    </source>
</reference>
<proteinExistence type="predicted"/>
<dbReference type="SUPFAM" id="SSF53474">
    <property type="entry name" value="alpha/beta-Hydrolases"/>
    <property type="match status" value="1"/>
</dbReference>
<evidence type="ECO:0000313" key="3">
    <source>
        <dbReference type="Proteomes" id="UP001305498"/>
    </source>
</evidence>
<dbReference type="RefSeq" id="WP_317141001.1">
    <property type="nucleotide sequence ID" value="NZ_CP118157.1"/>
</dbReference>
<dbReference type="AlphaFoldDB" id="A0AA97FKM6"/>
<sequence>MNTPRRAASPVLAGVRAAATVLAAAFAGVVGAVAFLSLRIARRAVTPGPRVADVAVHGFDTGAQTITLSRTPDTVLPGRYGLFTAGSEHYLKLGAVLAEDGDRVRRKLLTQVGSSTQIGPYAVFSGWYYERAEELHLPFTTEFIDAPVGPCPAWLFPAEDPSADTWVVAVHGRGTTRAEVLRAVPVLHEAGMPVLCVSYRNDGEAPASRSGRYGLGATEWRDVDAAVAWALEHGALRIVLMGWSMGGAIVLQEALNSPHSAEIAGIVLESPVVDWRLVLGYQARELRVPSPLTRIAMGALRGGWSSRVVRRGDPISLDDLDIVARARELTHPILLLHSDDDGFVPAEASHRLAAERPDLVTMESFRTARHTKLWNFDERRWNGAIRGWLAARGVVSETARGGAEA</sequence>
<gene>
    <name evidence="2" type="ORF">N8K70_07650</name>
</gene>
<dbReference type="GO" id="GO:0016787">
    <property type="term" value="F:hydrolase activity"/>
    <property type="evidence" value="ECO:0007669"/>
    <property type="project" value="UniProtKB-KW"/>
</dbReference>
<feature type="domain" description="AB hydrolase-1" evidence="1">
    <location>
        <begin position="167"/>
        <end position="363"/>
    </location>
</feature>
<name>A0AA97FKM6_9MICO</name>
<organism evidence="2 3">
    <name type="scientific">Microbacterium betulae</name>
    <dbReference type="NCBI Taxonomy" id="2981139"/>
    <lineage>
        <taxon>Bacteria</taxon>
        <taxon>Bacillati</taxon>
        <taxon>Actinomycetota</taxon>
        <taxon>Actinomycetes</taxon>
        <taxon>Micrococcales</taxon>
        <taxon>Microbacteriaceae</taxon>
        <taxon>Microbacterium</taxon>
    </lineage>
</organism>
<protein>
    <submittedName>
        <fullName evidence="2">Alpha/beta fold hydrolase</fullName>
    </submittedName>
</protein>
<dbReference type="Pfam" id="PF12697">
    <property type="entry name" value="Abhydrolase_6"/>
    <property type="match status" value="1"/>
</dbReference>
<keyword evidence="2" id="KW-0378">Hydrolase</keyword>
<evidence type="ECO:0000259" key="1">
    <source>
        <dbReference type="Pfam" id="PF12697"/>
    </source>
</evidence>
<dbReference type="InterPro" id="IPR000073">
    <property type="entry name" value="AB_hydrolase_1"/>
</dbReference>
<keyword evidence="3" id="KW-1185">Reference proteome</keyword>
<dbReference type="Gene3D" id="3.40.50.1820">
    <property type="entry name" value="alpha/beta hydrolase"/>
    <property type="match status" value="1"/>
</dbReference>
<dbReference type="KEGG" id="mbet:N8K70_07650"/>